<dbReference type="PIRSF" id="PIRSF001529">
    <property type="entry name" value="Ser-tRNA-synth_IIa"/>
    <property type="match status" value="1"/>
</dbReference>
<keyword evidence="3 6" id="KW-0067">ATP-binding</keyword>
<dbReference type="OrthoDB" id="9804647at2"/>
<dbReference type="STRING" id="1206085.SAMN05443575_1692"/>
<evidence type="ECO:0000256" key="3">
    <source>
        <dbReference type="ARBA" id="ARBA00022840"/>
    </source>
</evidence>
<keyword evidence="1 6" id="KW-0436">Ligase</keyword>
<dbReference type="AlphaFoldDB" id="A0A1M5HZ32"/>
<feature type="binding site" evidence="6">
    <location>
        <position position="271"/>
    </location>
    <ligand>
        <name>ATP</name>
        <dbReference type="ChEBI" id="CHEBI:30616"/>
    </ligand>
</feature>
<evidence type="ECO:0000256" key="2">
    <source>
        <dbReference type="ARBA" id="ARBA00022741"/>
    </source>
</evidence>
<dbReference type="RefSeq" id="WP_073388524.1">
    <property type="nucleotide sequence ID" value="NZ_FQVU01000002.1"/>
</dbReference>
<evidence type="ECO:0000256" key="1">
    <source>
        <dbReference type="ARBA" id="ARBA00022598"/>
    </source>
</evidence>
<dbReference type="GO" id="GO:0016260">
    <property type="term" value="P:selenocysteine biosynthetic process"/>
    <property type="evidence" value="ECO:0007669"/>
    <property type="project" value="UniProtKB-UniRule"/>
</dbReference>
<dbReference type="InterPro" id="IPR045864">
    <property type="entry name" value="aa-tRNA-synth_II/BPL/LPL"/>
</dbReference>
<dbReference type="GO" id="GO:0005524">
    <property type="term" value="F:ATP binding"/>
    <property type="evidence" value="ECO:0007669"/>
    <property type="project" value="UniProtKB-UniRule"/>
</dbReference>
<feature type="binding site" evidence="7">
    <location>
        <position position="226"/>
    </location>
    <ligand>
        <name>L-serine</name>
        <dbReference type="ChEBI" id="CHEBI:33384"/>
    </ligand>
</feature>
<comment type="catalytic activity">
    <reaction evidence="6">
        <text>tRNA(Ser) + L-serine + ATP = L-seryl-tRNA(Ser) + AMP + diphosphate + H(+)</text>
        <dbReference type="Rhea" id="RHEA:12292"/>
        <dbReference type="Rhea" id="RHEA-COMP:9669"/>
        <dbReference type="Rhea" id="RHEA-COMP:9703"/>
        <dbReference type="ChEBI" id="CHEBI:15378"/>
        <dbReference type="ChEBI" id="CHEBI:30616"/>
        <dbReference type="ChEBI" id="CHEBI:33019"/>
        <dbReference type="ChEBI" id="CHEBI:33384"/>
        <dbReference type="ChEBI" id="CHEBI:78442"/>
        <dbReference type="ChEBI" id="CHEBI:78533"/>
        <dbReference type="ChEBI" id="CHEBI:456215"/>
        <dbReference type="EC" id="6.1.1.11"/>
    </reaction>
</comment>
<feature type="binding site" evidence="6 7">
    <location>
        <position position="278"/>
    </location>
    <ligand>
        <name>L-serine</name>
        <dbReference type="ChEBI" id="CHEBI:33384"/>
    </ligand>
</feature>
<dbReference type="SUPFAM" id="SSF46589">
    <property type="entry name" value="tRNA-binding arm"/>
    <property type="match status" value="1"/>
</dbReference>
<dbReference type="InterPro" id="IPR006195">
    <property type="entry name" value="aa-tRNA-synth_II"/>
</dbReference>
<evidence type="ECO:0000256" key="6">
    <source>
        <dbReference type="HAMAP-Rule" id="MF_00176"/>
    </source>
</evidence>
<feature type="binding site" evidence="8">
    <location>
        <begin position="271"/>
        <end position="274"/>
    </location>
    <ligand>
        <name>ATP</name>
        <dbReference type="ChEBI" id="CHEBI:30616"/>
    </ligand>
</feature>
<dbReference type="CDD" id="cd00770">
    <property type="entry name" value="SerRS_core"/>
    <property type="match status" value="1"/>
</dbReference>
<feature type="binding site" evidence="7">
    <location>
        <position position="255"/>
    </location>
    <ligand>
        <name>L-serine</name>
        <dbReference type="ChEBI" id="CHEBI:33384"/>
    </ligand>
</feature>
<dbReference type="Proteomes" id="UP000186132">
    <property type="component" value="Unassembled WGS sequence"/>
</dbReference>
<dbReference type="GO" id="GO:0006434">
    <property type="term" value="P:seryl-tRNA aminoacylation"/>
    <property type="evidence" value="ECO:0007669"/>
    <property type="project" value="UniProtKB-UniRule"/>
</dbReference>
<keyword evidence="2 6" id="KW-0547">Nucleotide-binding</keyword>
<dbReference type="PROSITE" id="PS50862">
    <property type="entry name" value="AA_TRNA_LIGASE_II"/>
    <property type="match status" value="1"/>
</dbReference>
<comment type="subunit">
    <text evidence="6">Homodimer. The tRNA molecule binds across the dimer.</text>
</comment>
<dbReference type="InterPro" id="IPR002314">
    <property type="entry name" value="aa-tRNA-synt_IIb"/>
</dbReference>
<feature type="compositionally biased region" description="Basic and acidic residues" evidence="9">
    <location>
        <begin position="1"/>
        <end position="15"/>
    </location>
</feature>
<evidence type="ECO:0000256" key="8">
    <source>
        <dbReference type="PIRSR" id="PIRSR001529-2"/>
    </source>
</evidence>
<dbReference type="Gene3D" id="3.30.930.10">
    <property type="entry name" value="Bira Bifunctional Protein, Domain 2"/>
    <property type="match status" value="1"/>
</dbReference>
<comment type="catalytic activity">
    <reaction evidence="6">
        <text>tRNA(Sec) + L-serine + ATP = L-seryl-tRNA(Sec) + AMP + diphosphate + H(+)</text>
        <dbReference type="Rhea" id="RHEA:42580"/>
        <dbReference type="Rhea" id="RHEA-COMP:9742"/>
        <dbReference type="Rhea" id="RHEA-COMP:10128"/>
        <dbReference type="ChEBI" id="CHEBI:15378"/>
        <dbReference type="ChEBI" id="CHEBI:30616"/>
        <dbReference type="ChEBI" id="CHEBI:33019"/>
        <dbReference type="ChEBI" id="CHEBI:33384"/>
        <dbReference type="ChEBI" id="CHEBI:78442"/>
        <dbReference type="ChEBI" id="CHEBI:78533"/>
        <dbReference type="ChEBI" id="CHEBI:456215"/>
        <dbReference type="EC" id="6.1.1.11"/>
    </reaction>
</comment>
<evidence type="ECO:0000256" key="7">
    <source>
        <dbReference type="PIRSR" id="PIRSR001529-1"/>
    </source>
</evidence>
<accession>A0A1M5HZ32</accession>
<keyword evidence="5 6" id="KW-0030">Aminoacyl-tRNA synthetase</keyword>
<evidence type="ECO:0000256" key="4">
    <source>
        <dbReference type="ARBA" id="ARBA00022917"/>
    </source>
</evidence>
<dbReference type="HAMAP" id="MF_00176">
    <property type="entry name" value="Ser_tRNA_synth_type1"/>
    <property type="match status" value="1"/>
</dbReference>
<feature type="binding site" evidence="6 8">
    <location>
        <begin position="255"/>
        <end position="257"/>
    </location>
    <ligand>
        <name>ATP</name>
        <dbReference type="ChEBI" id="CHEBI:30616"/>
    </ligand>
</feature>
<dbReference type="GO" id="GO:0004828">
    <property type="term" value="F:serine-tRNA ligase activity"/>
    <property type="evidence" value="ECO:0007669"/>
    <property type="project" value="UniProtKB-UniRule"/>
</dbReference>
<name>A0A1M5HZ32_9ACTN</name>
<organism evidence="11 12">
    <name type="scientific">Jatrophihabitans endophyticus</name>
    <dbReference type="NCBI Taxonomy" id="1206085"/>
    <lineage>
        <taxon>Bacteria</taxon>
        <taxon>Bacillati</taxon>
        <taxon>Actinomycetota</taxon>
        <taxon>Actinomycetes</taxon>
        <taxon>Jatrophihabitantales</taxon>
        <taxon>Jatrophihabitantaceae</taxon>
        <taxon>Jatrophihabitans</taxon>
    </lineage>
</organism>
<sequence>MIDLKIVRDDPEHARASQRARGADPGLVDALLVADDVRRAAVSRADTLRAEQKTLSKQVGKASPEDRPALLSRAKGLADEVKAAEAEQGDADEALRNAQFAIANLVEDGAPPGGENDFVTRELVGTPPAVTDPKDHLEIAAGLGAVDTERGAKVSGARFYFLTGIGAQLEFALVNLAMQQATDAGLTQVIAPALVKPEIMQGTGFLGAHSDEVYHLERDDLYLVGTSEVALAGMHGNEILAELPLRYAGFSSCFRREAGSYGKDTKGIIRVHWFDKVEMFSYVRADEAREEHERLLAWEREFMDKLEFAYRVIDVAAGDLGSSAARKYDIEAWFPSQGAYRELTSTSNCTTFQSRRLNIRTRGEKGNEPVATLNGTLCAAARTIACLLDHHQQPDGSVYVPAALRPFLGGRDVLTPR</sequence>
<dbReference type="SUPFAM" id="SSF55681">
    <property type="entry name" value="Class II aaRS and biotin synthetases"/>
    <property type="match status" value="1"/>
</dbReference>
<keyword evidence="12" id="KW-1185">Reference proteome</keyword>
<dbReference type="PRINTS" id="PR00981">
    <property type="entry name" value="TRNASYNTHSER"/>
</dbReference>
<dbReference type="PANTHER" id="PTHR11778">
    <property type="entry name" value="SERYL-TRNA SYNTHETASE"/>
    <property type="match status" value="1"/>
</dbReference>
<dbReference type="EC" id="6.1.1.11" evidence="6"/>
<feature type="binding site" evidence="6">
    <location>
        <position position="376"/>
    </location>
    <ligand>
        <name>L-serine</name>
        <dbReference type="ChEBI" id="CHEBI:33384"/>
    </ligand>
</feature>
<evidence type="ECO:0000313" key="12">
    <source>
        <dbReference type="Proteomes" id="UP000186132"/>
    </source>
</evidence>
<dbReference type="InterPro" id="IPR015866">
    <property type="entry name" value="Ser-tRNA-synth_1_N"/>
</dbReference>
<dbReference type="InterPro" id="IPR002317">
    <property type="entry name" value="Ser-tRNA-ligase_type_1"/>
</dbReference>
<dbReference type="InterPro" id="IPR010978">
    <property type="entry name" value="tRNA-bd_arm"/>
</dbReference>
<comment type="function">
    <text evidence="6">Catalyzes the attachment of serine to tRNA(Ser). Is also able to aminoacylate tRNA(Sec) with serine, to form the misacylated tRNA L-seryl-tRNA(Sec), which will be further converted into selenocysteinyl-tRNA(Sec).</text>
</comment>
<dbReference type="GO" id="GO:0005737">
    <property type="term" value="C:cytoplasm"/>
    <property type="evidence" value="ECO:0007669"/>
    <property type="project" value="UniProtKB-SubCell"/>
</dbReference>
<keyword evidence="4 6" id="KW-0648">Protein biosynthesis</keyword>
<feature type="region of interest" description="Disordered" evidence="9">
    <location>
        <begin position="1"/>
        <end position="22"/>
    </location>
</feature>
<dbReference type="EMBL" id="FQVU01000002">
    <property type="protein sequence ID" value="SHG21225.1"/>
    <property type="molecule type" value="Genomic_DNA"/>
</dbReference>
<dbReference type="Gene3D" id="1.10.287.40">
    <property type="entry name" value="Serine-tRNA synthetase, tRNA binding domain"/>
    <property type="match status" value="1"/>
</dbReference>
<evidence type="ECO:0000313" key="11">
    <source>
        <dbReference type="EMBL" id="SHG21225.1"/>
    </source>
</evidence>
<comment type="subcellular location">
    <subcellularLocation>
        <location evidence="6">Cytoplasm</location>
    </subcellularLocation>
</comment>
<reference evidence="11 12" key="1">
    <citation type="submission" date="2016-11" db="EMBL/GenBank/DDBJ databases">
        <authorList>
            <person name="Jaros S."/>
            <person name="Januszkiewicz K."/>
            <person name="Wedrychowicz H."/>
        </authorList>
    </citation>
    <scope>NUCLEOTIDE SEQUENCE [LARGE SCALE GENOMIC DNA]</scope>
    <source>
        <strain evidence="11 12">DSM 45627</strain>
    </source>
</reference>
<dbReference type="Pfam" id="PF00587">
    <property type="entry name" value="tRNA-synt_2b"/>
    <property type="match status" value="1"/>
</dbReference>
<dbReference type="UniPathway" id="UPA00906">
    <property type="reaction ID" value="UER00895"/>
</dbReference>
<dbReference type="Pfam" id="PF02403">
    <property type="entry name" value="Seryl_tRNA_N"/>
    <property type="match status" value="1"/>
</dbReference>
<feature type="binding site" evidence="7">
    <location>
        <position position="374"/>
    </location>
    <ligand>
        <name>L-serine</name>
        <dbReference type="ChEBI" id="CHEBI:33384"/>
    </ligand>
</feature>
<dbReference type="InterPro" id="IPR042103">
    <property type="entry name" value="SerRS_1_N_sf"/>
</dbReference>
<comment type="pathway">
    <text evidence="6">Aminoacyl-tRNA biosynthesis; selenocysteinyl-tRNA(Sec) biosynthesis; L-seryl-tRNA(Sec) from L-serine and tRNA(Sec): step 1/1.</text>
</comment>
<gene>
    <name evidence="6" type="primary">serS</name>
    <name evidence="11" type="ORF">SAMN05443575_1692</name>
</gene>
<protein>
    <recommendedName>
        <fullName evidence="6">Serine--tRNA ligase</fullName>
        <ecNumber evidence="6">6.1.1.11</ecNumber>
    </recommendedName>
    <alternativeName>
        <fullName evidence="6">Seryl-tRNA synthetase</fullName>
        <shortName evidence="6">SerRS</shortName>
    </alternativeName>
    <alternativeName>
        <fullName evidence="6">Seryl-tRNA(Ser/Sec) synthetase</fullName>
    </alternativeName>
</protein>
<dbReference type="InterPro" id="IPR033729">
    <property type="entry name" value="SerRS_core"/>
</dbReference>
<feature type="binding site" evidence="6 8">
    <location>
        <begin position="342"/>
        <end position="345"/>
    </location>
    <ligand>
        <name>ATP</name>
        <dbReference type="ChEBI" id="CHEBI:30616"/>
    </ligand>
</feature>
<evidence type="ECO:0000256" key="5">
    <source>
        <dbReference type="ARBA" id="ARBA00023146"/>
    </source>
</evidence>
<comment type="similarity">
    <text evidence="6">Belongs to the class-II aminoacyl-tRNA synthetase family. Type-1 seryl-tRNA synthetase subfamily.</text>
</comment>
<comment type="domain">
    <text evidence="6">Consists of two distinct domains, a catalytic core and a N-terminal extension that is involved in tRNA binding.</text>
</comment>
<proteinExistence type="inferred from homology"/>
<evidence type="ECO:0000256" key="9">
    <source>
        <dbReference type="SAM" id="MobiDB-lite"/>
    </source>
</evidence>
<feature type="binding site" evidence="6">
    <location>
        <begin position="226"/>
        <end position="228"/>
    </location>
    <ligand>
        <name>L-serine</name>
        <dbReference type="ChEBI" id="CHEBI:33384"/>
    </ligand>
</feature>
<evidence type="ECO:0000259" key="10">
    <source>
        <dbReference type="PROSITE" id="PS50862"/>
    </source>
</evidence>
<dbReference type="NCBIfam" id="TIGR00414">
    <property type="entry name" value="serS"/>
    <property type="match status" value="1"/>
</dbReference>
<keyword evidence="6" id="KW-0963">Cytoplasm</keyword>
<feature type="site" description="Important for serine binding" evidence="7">
    <location>
        <position position="376"/>
    </location>
</feature>
<feature type="domain" description="Aminoacyl-transfer RNA synthetases class-II family profile" evidence="10">
    <location>
        <begin position="135"/>
        <end position="401"/>
    </location>
</feature>